<feature type="domain" description="Tr-type G" evidence="1">
    <location>
        <begin position="59"/>
        <end position="85"/>
    </location>
</feature>
<dbReference type="GO" id="GO:0003746">
    <property type="term" value="F:translation elongation factor activity"/>
    <property type="evidence" value="ECO:0007669"/>
    <property type="project" value="TreeGrafter"/>
</dbReference>
<dbReference type="Pfam" id="PF00009">
    <property type="entry name" value="GTP_EFTU"/>
    <property type="match status" value="1"/>
</dbReference>
<gene>
    <name evidence="2" type="ORF">GSTUM_00007614001</name>
</gene>
<dbReference type="EMBL" id="FN430297">
    <property type="protein sequence ID" value="CAZ83776.1"/>
    <property type="molecule type" value="Genomic_DNA"/>
</dbReference>
<dbReference type="GO" id="GO:0003924">
    <property type="term" value="F:GTPase activity"/>
    <property type="evidence" value="ECO:0007669"/>
    <property type="project" value="InterPro"/>
</dbReference>
<accession>D5GGY3</accession>
<proteinExistence type="predicted"/>
<keyword evidence="3" id="KW-1185">Reference proteome</keyword>
<reference evidence="2 3" key="1">
    <citation type="journal article" date="2010" name="Nature">
        <title>Perigord black truffle genome uncovers evolutionary origins and mechanisms of symbiosis.</title>
        <authorList>
            <person name="Martin F."/>
            <person name="Kohler A."/>
            <person name="Murat C."/>
            <person name="Balestrini R."/>
            <person name="Coutinho P.M."/>
            <person name="Jaillon O."/>
            <person name="Montanini B."/>
            <person name="Morin E."/>
            <person name="Noel B."/>
            <person name="Percudani R."/>
            <person name="Porcel B."/>
            <person name="Rubini A."/>
            <person name="Amicucci A."/>
            <person name="Amselem J."/>
            <person name="Anthouard V."/>
            <person name="Arcioni S."/>
            <person name="Artiguenave F."/>
            <person name="Aury J.M."/>
            <person name="Ballario P."/>
            <person name="Bolchi A."/>
            <person name="Brenna A."/>
            <person name="Brun A."/>
            <person name="Buee M."/>
            <person name="Cantarel B."/>
            <person name="Chevalier G."/>
            <person name="Couloux A."/>
            <person name="Da Silva C."/>
            <person name="Denoeud F."/>
            <person name="Duplessis S."/>
            <person name="Ghignone S."/>
            <person name="Hilselberger B."/>
            <person name="Iotti M."/>
            <person name="Marcais B."/>
            <person name="Mello A."/>
            <person name="Miranda M."/>
            <person name="Pacioni G."/>
            <person name="Quesneville H."/>
            <person name="Riccioni C."/>
            <person name="Ruotolo R."/>
            <person name="Splivallo R."/>
            <person name="Stocchi V."/>
            <person name="Tisserant E."/>
            <person name="Viscomi A.R."/>
            <person name="Zambonelli A."/>
            <person name="Zampieri E."/>
            <person name="Henrissat B."/>
            <person name="Lebrun M.H."/>
            <person name="Paolocci F."/>
            <person name="Bonfante P."/>
            <person name="Ottonello S."/>
            <person name="Wincker P."/>
        </authorList>
    </citation>
    <scope>NUCLEOTIDE SEQUENCE [LARGE SCALE GENOMIC DNA]</scope>
    <source>
        <strain evidence="2 3">Mel28</strain>
    </source>
</reference>
<dbReference type="PANTHER" id="PTHR43721:SF22">
    <property type="entry name" value="ELONGATION FACTOR TU, MITOCHONDRIAL"/>
    <property type="match status" value="1"/>
</dbReference>
<evidence type="ECO:0000313" key="2">
    <source>
        <dbReference type="EMBL" id="CAZ83776.1"/>
    </source>
</evidence>
<dbReference type="PANTHER" id="PTHR43721">
    <property type="entry name" value="ELONGATION FACTOR TU-RELATED"/>
    <property type="match status" value="1"/>
</dbReference>
<organism evidence="2 3">
    <name type="scientific">Tuber melanosporum (strain Mel28)</name>
    <name type="common">Perigord black truffle</name>
    <dbReference type="NCBI Taxonomy" id="656061"/>
    <lineage>
        <taxon>Eukaryota</taxon>
        <taxon>Fungi</taxon>
        <taxon>Dikarya</taxon>
        <taxon>Ascomycota</taxon>
        <taxon>Pezizomycotina</taxon>
        <taxon>Pezizomycetes</taxon>
        <taxon>Pezizales</taxon>
        <taxon>Tuberaceae</taxon>
        <taxon>Tuber</taxon>
    </lineage>
</organism>
<dbReference type="AlphaFoldDB" id="D5GGY3"/>
<dbReference type="GeneID" id="9185030"/>
<dbReference type="KEGG" id="tml:GSTUM_00007614001"/>
<dbReference type="Proteomes" id="UP000006911">
    <property type="component" value="Unassembled WGS sequence"/>
</dbReference>
<sequence length="121" mass="13121">MASWRAIFAPLFRSAARFSESFAANSCRVSSKYPLSRKSNVSSPIISSIRSMATYERKKPHVNIGTIGHVDHGKTTLTAAITKHLSGPVVSLYRPPTLNTKPVPVITPTSIAPDTLITSRT</sequence>
<dbReference type="eggNOG" id="KOG0460">
    <property type="taxonomic scope" value="Eukaryota"/>
</dbReference>
<protein>
    <submittedName>
        <fullName evidence="2">(Perigord truffle) hypothetical protein</fullName>
    </submittedName>
</protein>
<dbReference type="STRING" id="656061.D5GGY3"/>
<dbReference type="GO" id="GO:0005525">
    <property type="term" value="F:GTP binding"/>
    <property type="evidence" value="ECO:0007669"/>
    <property type="project" value="InterPro"/>
</dbReference>
<dbReference type="Gene3D" id="3.40.50.300">
    <property type="entry name" value="P-loop containing nucleotide triphosphate hydrolases"/>
    <property type="match status" value="1"/>
</dbReference>
<dbReference type="InterPro" id="IPR050055">
    <property type="entry name" value="EF-Tu_GTPase"/>
</dbReference>
<dbReference type="InParanoid" id="D5GGY3"/>
<evidence type="ECO:0000313" key="3">
    <source>
        <dbReference type="Proteomes" id="UP000006911"/>
    </source>
</evidence>
<dbReference type="InterPro" id="IPR027417">
    <property type="entry name" value="P-loop_NTPase"/>
</dbReference>
<evidence type="ECO:0000259" key="1">
    <source>
        <dbReference type="Pfam" id="PF00009"/>
    </source>
</evidence>
<dbReference type="RefSeq" id="XP_002839585.1">
    <property type="nucleotide sequence ID" value="XM_002839539.1"/>
</dbReference>
<dbReference type="SUPFAM" id="SSF52540">
    <property type="entry name" value="P-loop containing nucleoside triphosphate hydrolases"/>
    <property type="match status" value="1"/>
</dbReference>
<dbReference type="HOGENOM" id="CLU_2039772_0_0_1"/>
<dbReference type="InterPro" id="IPR000795">
    <property type="entry name" value="T_Tr_GTP-bd_dom"/>
</dbReference>
<name>D5GGY3_TUBMM</name>